<feature type="compositionally biased region" description="Basic and acidic residues" evidence="1">
    <location>
        <begin position="77"/>
        <end position="89"/>
    </location>
</feature>
<evidence type="ECO:0000256" key="1">
    <source>
        <dbReference type="SAM" id="MobiDB-lite"/>
    </source>
</evidence>
<evidence type="ECO:0000313" key="3">
    <source>
        <dbReference type="EMBL" id="MBB0228666.1"/>
    </source>
</evidence>
<feature type="region of interest" description="Disordered" evidence="1">
    <location>
        <begin position="46"/>
        <end position="94"/>
    </location>
</feature>
<sequence>MKKPSLPPTVSPATSGVLRRTLLGGAVLLALTALAGLLAFLTRDEAPAEKPKPEASSPHEGSPPAAPSASPSPGDPGPDRVEAGSRPETGDPVDFGKAAARALWSYDTRSTSHKEHLAELKTWMTGESRYADWASVKRQLPDAVLWERMSENRQRATAEAAEGRFPQAFKDAMANEPGAITEAYVYVVTVHGRQSLTWTGSGAGAEARSVTLAVQCRPEQPCGLVGVLPQVLP</sequence>
<dbReference type="InterPro" id="IPR006311">
    <property type="entry name" value="TAT_signal"/>
</dbReference>
<protein>
    <submittedName>
        <fullName evidence="3">Uncharacterized protein</fullName>
    </submittedName>
</protein>
<feature type="compositionally biased region" description="Low complexity" evidence="1">
    <location>
        <begin position="54"/>
        <end position="72"/>
    </location>
</feature>
<gene>
    <name evidence="3" type="ORF">FOE67_03860</name>
</gene>
<keyword evidence="2" id="KW-0812">Transmembrane</keyword>
<dbReference type="Proteomes" id="UP000530234">
    <property type="component" value="Unassembled WGS sequence"/>
</dbReference>
<accession>A0A7W3XVD5</accession>
<organism evidence="3 4">
    <name type="scientific">Streptomyces calidiresistens</name>
    <dbReference type="NCBI Taxonomy" id="1485586"/>
    <lineage>
        <taxon>Bacteria</taxon>
        <taxon>Bacillati</taxon>
        <taxon>Actinomycetota</taxon>
        <taxon>Actinomycetes</taxon>
        <taxon>Kitasatosporales</taxon>
        <taxon>Streptomycetaceae</taxon>
        <taxon>Streptomyces</taxon>
    </lineage>
</organism>
<keyword evidence="2" id="KW-0472">Membrane</keyword>
<evidence type="ECO:0000313" key="4">
    <source>
        <dbReference type="Proteomes" id="UP000530234"/>
    </source>
</evidence>
<proteinExistence type="predicted"/>
<dbReference type="RefSeq" id="WP_182660399.1">
    <property type="nucleotide sequence ID" value="NZ_VKHS01000042.1"/>
</dbReference>
<keyword evidence="4" id="KW-1185">Reference proteome</keyword>
<dbReference type="EMBL" id="VKHS01000042">
    <property type="protein sequence ID" value="MBB0228666.1"/>
    <property type="molecule type" value="Genomic_DNA"/>
</dbReference>
<comment type="caution">
    <text evidence="3">The sequence shown here is derived from an EMBL/GenBank/DDBJ whole genome shotgun (WGS) entry which is preliminary data.</text>
</comment>
<evidence type="ECO:0000256" key="2">
    <source>
        <dbReference type="SAM" id="Phobius"/>
    </source>
</evidence>
<name>A0A7W3XVD5_9ACTN</name>
<feature type="transmembrane region" description="Helical" evidence="2">
    <location>
        <begin position="21"/>
        <end position="41"/>
    </location>
</feature>
<dbReference type="AlphaFoldDB" id="A0A7W3XVD5"/>
<reference evidence="4" key="1">
    <citation type="submission" date="2019-10" db="EMBL/GenBank/DDBJ databases">
        <title>Streptomyces sp. nov., a novel actinobacterium isolated from alkaline environment.</title>
        <authorList>
            <person name="Golinska P."/>
        </authorList>
    </citation>
    <scope>NUCLEOTIDE SEQUENCE [LARGE SCALE GENOMIC DNA]</scope>
    <source>
        <strain evidence="4">DSM 42108</strain>
    </source>
</reference>
<dbReference type="PROSITE" id="PS51318">
    <property type="entry name" value="TAT"/>
    <property type="match status" value="1"/>
</dbReference>
<keyword evidence="2" id="KW-1133">Transmembrane helix</keyword>